<protein>
    <recommendedName>
        <fullName evidence="11">Cysteine protease</fullName>
        <ecNumber evidence="11">3.4.22.-</ecNumber>
    </recommendedName>
</protein>
<evidence type="ECO:0000256" key="6">
    <source>
        <dbReference type="ARBA" id="ARBA00022801"/>
    </source>
</evidence>
<dbReference type="Proteomes" id="UP000008144">
    <property type="component" value="Unassembled WGS sequence"/>
</dbReference>
<keyword evidence="8 11" id="KW-0653">Protein transport</keyword>
<organism evidence="13 14">
    <name type="scientific">Ciona intestinalis</name>
    <name type="common">Transparent sea squirt</name>
    <name type="synonym">Ascidia intestinalis</name>
    <dbReference type="NCBI Taxonomy" id="7719"/>
    <lineage>
        <taxon>Eukaryota</taxon>
        <taxon>Metazoa</taxon>
        <taxon>Chordata</taxon>
        <taxon>Tunicata</taxon>
        <taxon>Ascidiacea</taxon>
        <taxon>Phlebobranchia</taxon>
        <taxon>Cionidae</taxon>
        <taxon>Ciona</taxon>
    </lineage>
</organism>
<evidence type="ECO:0000256" key="9">
    <source>
        <dbReference type="ARBA" id="ARBA00023006"/>
    </source>
</evidence>
<evidence type="ECO:0000256" key="8">
    <source>
        <dbReference type="ARBA" id="ARBA00022927"/>
    </source>
</evidence>
<keyword evidence="5 11" id="KW-0645">Protease</keyword>
<dbReference type="STRING" id="7719.ENSCINP00000016004"/>
<evidence type="ECO:0000256" key="5">
    <source>
        <dbReference type="ARBA" id="ARBA00022670"/>
    </source>
</evidence>
<dbReference type="InParanoid" id="F6XFA8"/>
<keyword evidence="4 11" id="KW-0963">Cytoplasm</keyword>
<comment type="subcellular location">
    <subcellularLocation>
        <location evidence="1 11">Cytoplasm</location>
    </subcellularLocation>
</comment>
<evidence type="ECO:0000259" key="12">
    <source>
        <dbReference type="Pfam" id="PF03416"/>
    </source>
</evidence>
<gene>
    <name evidence="13" type="primary">LOC100176021</name>
</gene>
<reference evidence="14" key="1">
    <citation type="journal article" date="2002" name="Science">
        <title>The draft genome of Ciona intestinalis: insights into chordate and vertebrate origins.</title>
        <authorList>
            <person name="Dehal P."/>
            <person name="Satou Y."/>
            <person name="Campbell R.K."/>
            <person name="Chapman J."/>
            <person name="Degnan B."/>
            <person name="De Tomaso A."/>
            <person name="Davidson B."/>
            <person name="Di Gregorio A."/>
            <person name="Gelpke M."/>
            <person name="Goodstein D.M."/>
            <person name="Harafuji N."/>
            <person name="Hastings K.E."/>
            <person name="Ho I."/>
            <person name="Hotta K."/>
            <person name="Huang W."/>
            <person name="Kawashima T."/>
            <person name="Lemaire P."/>
            <person name="Martinez D."/>
            <person name="Meinertzhagen I.A."/>
            <person name="Necula S."/>
            <person name="Nonaka M."/>
            <person name="Putnam N."/>
            <person name="Rash S."/>
            <person name="Saiga H."/>
            <person name="Satake M."/>
            <person name="Terry A."/>
            <person name="Yamada L."/>
            <person name="Wang H.G."/>
            <person name="Awazu S."/>
            <person name="Azumi K."/>
            <person name="Boore J."/>
            <person name="Branno M."/>
            <person name="Chin-Bow S."/>
            <person name="DeSantis R."/>
            <person name="Doyle S."/>
            <person name="Francino P."/>
            <person name="Keys D.N."/>
            <person name="Haga S."/>
            <person name="Hayashi H."/>
            <person name="Hino K."/>
            <person name="Imai K.S."/>
            <person name="Inaba K."/>
            <person name="Kano S."/>
            <person name="Kobayashi K."/>
            <person name="Kobayashi M."/>
            <person name="Lee B.I."/>
            <person name="Makabe K.W."/>
            <person name="Manohar C."/>
            <person name="Matassi G."/>
            <person name="Medina M."/>
            <person name="Mochizuki Y."/>
            <person name="Mount S."/>
            <person name="Morishita T."/>
            <person name="Miura S."/>
            <person name="Nakayama A."/>
            <person name="Nishizaka S."/>
            <person name="Nomoto H."/>
            <person name="Ohta F."/>
            <person name="Oishi K."/>
            <person name="Rigoutsos I."/>
            <person name="Sano M."/>
            <person name="Sasaki A."/>
            <person name="Sasakura Y."/>
            <person name="Shoguchi E."/>
            <person name="Shin-i T."/>
            <person name="Spagnuolo A."/>
            <person name="Stainier D."/>
            <person name="Suzuki M.M."/>
            <person name="Tassy O."/>
            <person name="Takatori N."/>
            <person name="Tokuoka M."/>
            <person name="Yagi K."/>
            <person name="Yoshizaki F."/>
            <person name="Wada S."/>
            <person name="Zhang C."/>
            <person name="Hyatt P.D."/>
            <person name="Larimer F."/>
            <person name="Detter C."/>
            <person name="Doggett N."/>
            <person name="Glavina T."/>
            <person name="Hawkins T."/>
            <person name="Richardson P."/>
            <person name="Lucas S."/>
            <person name="Kohara Y."/>
            <person name="Levine M."/>
            <person name="Satoh N."/>
            <person name="Rokhsar D.S."/>
        </authorList>
    </citation>
    <scope>NUCLEOTIDE SEQUENCE [LARGE SCALE GENOMIC DNA]</scope>
</reference>
<dbReference type="GO" id="GO:0019786">
    <property type="term" value="F:protein-phosphatidylethanolamide deconjugating activity"/>
    <property type="evidence" value="ECO:0000318"/>
    <property type="project" value="GO_Central"/>
</dbReference>
<dbReference type="PANTHER" id="PTHR22624:SF49">
    <property type="entry name" value="CYSTEINE PROTEASE"/>
    <property type="match status" value="1"/>
</dbReference>
<keyword evidence="6 11" id="KW-0378">Hydrolase</keyword>
<reference evidence="13" key="2">
    <citation type="submission" date="2025-08" db="UniProtKB">
        <authorList>
            <consortium name="Ensembl"/>
        </authorList>
    </citation>
    <scope>IDENTIFICATION</scope>
</reference>
<evidence type="ECO:0000256" key="2">
    <source>
        <dbReference type="ARBA" id="ARBA00010958"/>
    </source>
</evidence>
<evidence type="ECO:0000256" key="4">
    <source>
        <dbReference type="ARBA" id="ARBA00022490"/>
    </source>
</evidence>
<reference evidence="13" key="3">
    <citation type="submission" date="2025-09" db="UniProtKB">
        <authorList>
            <consortium name="Ensembl"/>
        </authorList>
    </citation>
    <scope>IDENTIFICATION</scope>
</reference>
<dbReference type="OMA" id="TGFGCMI"/>
<dbReference type="GO" id="GO:0004197">
    <property type="term" value="F:cysteine-type endopeptidase activity"/>
    <property type="evidence" value="ECO:0000318"/>
    <property type="project" value="GO_Central"/>
</dbReference>
<dbReference type="AlphaFoldDB" id="F6XFA8"/>
<dbReference type="HOGENOM" id="CLU_021259_0_1_1"/>
<dbReference type="InterPro" id="IPR005078">
    <property type="entry name" value="Peptidase_C54"/>
</dbReference>
<dbReference type="GeneTree" id="ENSGT00530000063000"/>
<keyword evidence="9 11" id="KW-0072">Autophagy</keyword>
<proteinExistence type="inferred from homology"/>
<accession>F6XFA8</accession>
<keyword evidence="7" id="KW-0788">Thiol protease</keyword>
<keyword evidence="3" id="KW-0813">Transport</keyword>
<comment type="catalytic activity">
    <reaction evidence="10">
        <text>[protein]-C-terminal L-amino acid-glycyl-phosphatidylethanolamide + H2O = [protein]-C-terminal L-amino acid-glycine + a 1,2-diacyl-sn-glycero-3-phosphoethanolamine</text>
        <dbReference type="Rhea" id="RHEA:67548"/>
        <dbReference type="Rhea" id="RHEA-COMP:17323"/>
        <dbReference type="Rhea" id="RHEA-COMP:17324"/>
        <dbReference type="ChEBI" id="CHEBI:15377"/>
        <dbReference type="ChEBI" id="CHEBI:64612"/>
        <dbReference type="ChEBI" id="CHEBI:172940"/>
        <dbReference type="ChEBI" id="CHEBI:172941"/>
    </reaction>
    <physiologicalReaction direction="left-to-right" evidence="10">
        <dbReference type="Rhea" id="RHEA:67549"/>
    </physiologicalReaction>
</comment>
<evidence type="ECO:0000256" key="3">
    <source>
        <dbReference type="ARBA" id="ARBA00022448"/>
    </source>
</evidence>
<dbReference type="SUPFAM" id="SSF54001">
    <property type="entry name" value="Cysteine proteinases"/>
    <property type="match status" value="1"/>
</dbReference>
<dbReference type="InterPro" id="IPR046792">
    <property type="entry name" value="Peptidase_C54_cat"/>
</dbReference>
<dbReference type="GO" id="GO:0000045">
    <property type="term" value="P:autophagosome assembly"/>
    <property type="evidence" value="ECO:0000318"/>
    <property type="project" value="GO_Central"/>
</dbReference>
<sequence length="407" mass="46499">MDSLASVTYENVVVNEDYWKEEENIWVLGSRFHLPHERALFLEHIKSFLWFTYRKGYTPIGGTGPTSDSGWGCMLRCGQMLLARALAELTMDKDWKWTEDKPQPPPYKRILHQLSDERSSCYSIHQIAQMGVEEGKEVGQWFGPNTISQVLRRLSQFDQENVLAIHVAMDNTVCIEDIERLCSTTPTTQYEGACSSTCKPDRTKCNGDSPNVSPTSDDFWRPLLLLIPLRLGLSEINPVYFTHLKECLHWKESVGVIGGKPNHAYYFLGCSEDSMIFLDPHTTQPYVKLPDITSNERYDDTTFHCDTPGRMLLTNLDPSLALGFICTTRGSFCDLCHKVKQMVKTPTSFPLFEVVDRMPQCQVVESRVLAVKSHRRKDQPIDDNTCLTLDSDDSLESEDEFEILDFQ</sequence>
<dbReference type="GO" id="GO:0035973">
    <property type="term" value="P:aggrephagy"/>
    <property type="evidence" value="ECO:0000318"/>
    <property type="project" value="GO_Central"/>
</dbReference>
<dbReference type="EC" id="3.4.22.-" evidence="11"/>
<comment type="similarity">
    <text evidence="2 11">Belongs to the peptidase C54 family.</text>
</comment>
<keyword evidence="14" id="KW-1185">Reference proteome</keyword>
<evidence type="ECO:0000256" key="11">
    <source>
        <dbReference type="RuleBase" id="RU363115"/>
    </source>
</evidence>
<evidence type="ECO:0000313" key="14">
    <source>
        <dbReference type="Proteomes" id="UP000008144"/>
    </source>
</evidence>
<dbReference type="FunCoup" id="F6XFA8">
    <property type="interactions" value="135"/>
</dbReference>
<evidence type="ECO:0000256" key="7">
    <source>
        <dbReference type="ARBA" id="ARBA00022807"/>
    </source>
</evidence>
<dbReference type="GO" id="GO:0016485">
    <property type="term" value="P:protein processing"/>
    <property type="evidence" value="ECO:0000318"/>
    <property type="project" value="GO_Central"/>
</dbReference>
<name>F6XFA8_CIOIN</name>
<evidence type="ECO:0000256" key="1">
    <source>
        <dbReference type="ARBA" id="ARBA00004496"/>
    </source>
</evidence>
<dbReference type="GO" id="GO:0034727">
    <property type="term" value="P:piecemeal microautophagy of the nucleus"/>
    <property type="evidence" value="ECO:0000318"/>
    <property type="project" value="GO_Central"/>
</dbReference>
<dbReference type="PANTHER" id="PTHR22624">
    <property type="entry name" value="CYSTEINE PROTEASE ATG4"/>
    <property type="match status" value="1"/>
</dbReference>
<dbReference type="InterPro" id="IPR038765">
    <property type="entry name" value="Papain-like_cys_pep_sf"/>
</dbReference>
<dbReference type="GO" id="GO:0015031">
    <property type="term" value="P:protein transport"/>
    <property type="evidence" value="ECO:0007669"/>
    <property type="project" value="UniProtKB-KW"/>
</dbReference>
<evidence type="ECO:0000313" key="13">
    <source>
        <dbReference type="Ensembl" id="ENSCINP00000016004.3"/>
    </source>
</evidence>
<dbReference type="GO" id="GO:0005737">
    <property type="term" value="C:cytoplasm"/>
    <property type="evidence" value="ECO:0000318"/>
    <property type="project" value="GO_Central"/>
</dbReference>
<dbReference type="Ensembl" id="ENSCINT00000016004.3">
    <property type="protein sequence ID" value="ENSCINP00000016004.3"/>
    <property type="gene ID" value="ENSCING00000007827.3"/>
</dbReference>
<comment type="function">
    <text evidence="11">Cysteine protease that plays a key role in autophagy by mediating both proteolytic activation and delipidation of ATG8 family proteins.</text>
</comment>
<feature type="domain" description="Peptidase C54 catalytic" evidence="12">
    <location>
        <begin position="41"/>
        <end position="337"/>
    </location>
</feature>
<evidence type="ECO:0000256" key="10">
    <source>
        <dbReference type="ARBA" id="ARBA00029362"/>
    </source>
</evidence>
<dbReference type="Pfam" id="PF03416">
    <property type="entry name" value="Peptidase_C54"/>
    <property type="match status" value="1"/>
</dbReference>
<dbReference type="GO" id="GO:0000423">
    <property type="term" value="P:mitophagy"/>
    <property type="evidence" value="ECO:0000318"/>
    <property type="project" value="GO_Central"/>
</dbReference>